<evidence type="ECO:0000313" key="3">
    <source>
        <dbReference type="Proteomes" id="UP000470404"/>
    </source>
</evidence>
<keyword evidence="1" id="KW-1133">Transmembrane helix</keyword>
<feature type="transmembrane region" description="Helical" evidence="1">
    <location>
        <begin position="7"/>
        <end position="31"/>
    </location>
</feature>
<organism evidence="2 3">
    <name type="scientific">Amycolatopsis rubida</name>
    <dbReference type="NCBI Taxonomy" id="112413"/>
    <lineage>
        <taxon>Bacteria</taxon>
        <taxon>Bacillati</taxon>
        <taxon>Actinomycetota</taxon>
        <taxon>Actinomycetes</taxon>
        <taxon>Pseudonocardiales</taxon>
        <taxon>Pseudonocardiaceae</taxon>
        <taxon>Amycolatopsis</taxon>
    </lineage>
</organism>
<feature type="transmembrane region" description="Helical" evidence="1">
    <location>
        <begin position="43"/>
        <end position="61"/>
    </location>
</feature>
<feature type="transmembrane region" description="Helical" evidence="1">
    <location>
        <begin position="120"/>
        <end position="139"/>
    </location>
</feature>
<accession>A0ABX0BWF6</accession>
<sequence>RGIPRPWAVLGIAGAVGLMVGESATALAGWAGAPQATWWPLTWLAQLTPLLFFAGGLANAAGWRAERDRGYRHYLAERSSPLLRPALIFAVVALIVPLALELLGIPAGTNATVMRIALHPLWLLGVYLLTVVGAPMLLALYRRTRLWSVALLTAVVVAGELAASWTDVSWPRYAATLALALLAQQVAFAYADGVRLRRPVLAVAAISGVAALAVAVFAFDASPVLLGNPGAPAALSARPWTVLLLGVSQLGLVGLLATPLRRWAARDRVSRTAALMLRAPMSLYLAFLAAMLLLVAVVYLPGPIANGLNWLLQPRMLAAVALLLVPAALVFWWFERHSGKPGTEAPVAPRSYTPTGRRPVLLTRAAAALGIGYAMLGVFGLALARFGAEAADADVLGLRLDPVQSLVHLLLGVLLLHAVRTGGAATSPATWFAAALTCAPSLVAAAGGETHGSTVVVLHLLTAVFALVGAGSCLVPTRRTAPAAP</sequence>
<dbReference type="RefSeq" id="WP_161269671.1">
    <property type="nucleotide sequence ID" value="NZ_JAAGNC010000160.1"/>
</dbReference>
<keyword evidence="1" id="KW-0472">Membrane</keyword>
<feature type="transmembrane region" description="Helical" evidence="1">
    <location>
        <begin position="82"/>
        <end position="100"/>
    </location>
</feature>
<feature type="transmembrane region" description="Helical" evidence="1">
    <location>
        <begin position="403"/>
        <end position="419"/>
    </location>
</feature>
<evidence type="ECO:0000313" key="2">
    <source>
        <dbReference type="EMBL" id="NEC59947.1"/>
    </source>
</evidence>
<dbReference type="Proteomes" id="UP000470404">
    <property type="component" value="Unassembled WGS sequence"/>
</dbReference>
<proteinExistence type="predicted"/>
<feature type="transmembrane region" description="Helical" evidence="1">
    <location>
        <begin position="281"/>
        <end position="304"/>
    </location>
</feature>
<reference evidence="2 3" key="1">
    <citation type="submission" date="2020-01" db="EMBL/GenBank/DDBJ databases">
        <title>Insect and environment-associated Actinomycetes.</title>
        <authorList>
            <person name="Currrie C."/>
            <person name="Chevrette M."/>
            <person name="Carlson C."/>
            <person name="Stubbendieck R."/>
            <person name="Wendt-Pienkowski E."/>
        </authorList>
    </citation>
    <scope>NUCLEOTIDE SEQUENCE [LARGE SCALE GENOMIC DNA]</scope>
    <source>
        <strain evidence="2 3">SID8386</strain>
    </source>
</reference>
<keyword evidence="3" id="KW-1185">Reference proteome</keyword>
<feature type="transmembrane region" description="Helical" evidence="1">
    <location>
        <begin position="431"/>
        <end position="448"/>
    </location>
</feature>
<gene>
    <name evidence="2" type="ORF">G3I59_31275</name>
</gene>
<comment type="caution">
    <text evidence="2">The sequence shown here is derived from an EMBL/GenBank/DDBJ whole genome shotgun (WGS) entry which is preliminary data.</text>
</comment>
<feature type="non-terminal residue" evidence="2">
    <location>
        <position position="1"/>
    </location>
</feature>
<feature type="transmembrane region" description="Helical" evidence="1">
    <location>
        <begin position="239"/>
        <end position="260"/>
    </location>
</feature>
<feature type="transmembrane region" description="Helical" evidence="1">
    <location>
        <begin position="361"/>
        <end position="383"/>
    </location>
</feature>
<dbReference type="EMBL" id="JAAGNC010000160">
    <property type="protein sequence ID" value="NEC59947.1"/>
    <property type="molecule type" value="Genomic_DNA"/>
</dbReference>
<feature type="transmembrane region" description="Helical" evidence="1">
    <location>
        <begin position="454"/>
        <end position="475"/>
    </location>
</feature>
<keyword evidence="1" id="KW-0812">Transmembrane</keyword>
<name>A0ABX0BWF6_9PSEU</name>
<feature type="transmembrane region" description="Helical" evidence="1">
    <location>
        <begin position="172"/>
        <end position="191"/>
    </location>
</feature>
<protein>
    <submittedName>
        <fullName evidence="2">Phospholipase</fullName>
    </submittedName>
</protein>
<feature type="transmembrane region" description="Helical" evidence="1">
    <location>
        <begin position="316"/>
        <end position="334"/>
    </location>
</feature>
<feature type="transmembrane region" description="Helical" evidence="1">
    <location>
        <begin position="146"/>
        <end position="166"/>
    </location>
</feature>
<feature type="transmembrane region" description="Helical" evidence="1">
    <location>
        <begin position="200"/>
        <end position="219"/>
    </location>
</feature>
<evidence type="ECO:0000256" key="1">
    <source>
        <dbReference type="SAM" id="Phobius"/>
    </source>
</evidence>